<gene>
    <name evidence="2" type="primary">Piso0_002584</name>
    <name evidence="2" type="ORF">GNLVRS01_PISO0I13362g</name>
</gene>
<dbReference type="OMA" id="LRTPMSK"/>
<evidence type="ECO:0000313" key="2">
    <source>
        <dbReference type="EMBL" id="CCE81905.1"/>
    </source>
</evidence>
<dbReference type="InParanoid" id="G8YFF6"/>
<evidence type="ECO:0000313" key="3">
    <source>
        <dbReference type="Proteomes" id="UP000005222"/>
    </source>
</evidence>
<dbReference type="Proteomes" id="UP000005222">
    <property type="component" value="Chromosome I"/>
</dbReference>
<dbReference type="OrthoDB" id="4017072at2759"/>
<feature type="region of interest" description="Disordered" evidence="1">
    <location>
        <begin position="790"/>
        <end position="810"/>
    </location>
</feature>
<dbReference type="EMBL" id="FO082051">
    <property type="protein sequence ID" value="CCE81905.1"/>
    <property type="molecule type" value="Genomic_DNA"/>
</dbReference>
<reference evidence="2 3" key="1">
    <citation type="journal article" date="2012" name="G3 (Bethesda)">
        <title>Pichia sorbitophila, an interspecies yeast hybrid reveals early steps of genome resolution following polyploidization.</title>
        <authorList>
            <person name="Leh Louis V."/>
            <person name="Despons L."/>
            <person name="Friedrich A."/>
            <person name="Martin T."/>
            <person name="Durrens P."/>
            <person name="Casaregola S."/>
            <person name="Neuveglise C."/>
            <person name="Fairhead C."/>
            <person name="Marck C."/>
            <person name="Cruz J.A."/>
            <person name="Straub M.L."/>
            <person name="Kugler V."/>
            <person name="Sacerdot C."/>
            <person name="Uzunov Z."/>
            <person name="Thierry A."/>
            <person name="Weiss S."/>
            <person name="Bleykasten C."/>
            <person name="De Montigny J."/>
            <person name="Jacques N."/>
            <person name="Jung P."/>
            <person name="Lemaire M."/>
            <person name="Mallet S."/>
            <person name="Morel G."/>
            <person name="Richard G.F."/>
            <person name="Sarkar A."/>
            <person name="Savel G."/>
            <person name="Schacherer J."/>
            <person name="Seret M.L."/>
            <person name="Talla E."/>
            <person name="Samson G."/>
            <person name="Jubin C."/>
            <person name="Poulain J."/>
            <person name="Vacherie B."/>
            <person name="Barbe V."/>
            <person name="Pelletier E."/>
            <person name="Sherman D.J."/>
            <person name="Westhof E."/>
            <person name="Weissenbach J."/>
            <person name="Baret P.V."/>
            <person name="Wincker P."/>
            <person name="Gaillardin C."/>
            <person name="Dujon B."/>
            <person name="Souciet J.L."/>
        </authorList>
    </citation>
    <scope>NUCLEOTIDE SEQUENCE [LARGE SCALE GENOMIC DNA]</scope>
    <source>
        <strain evidence="3">ATCC MYA-4447 / BCRC 22081 / CBS 7064 / NBRC 10061 / NRRL Y-12695</strain>
    </source>
</reference>
<evidence type="ECO:0000256" key="1">
    <source>
        <dbReference type="SAM" id="MobiDB-lite"/>
    </source>
</evidence>
<dbReference type="AlphaFoldDB" id="G8YFF6"/>
<proteinExistence type="predicted"/>
<keyword evidence="3" id="KW-1185">Reference proteome</keyword>
<dbReference type="HOGENOM" id="CLU_395326_0_0_1"/>
<organism evidence="2 3">
    <name type="scientific">Pichia sorbitophila (strain ATCC MYA-4447 / BCRC 22081 / CBS 7064 / NBRC 10061 / NRRL Y-12695)</name>
    <name type="common">Hybrid yeast</name>
    <dbReference type="NCBI Taxonomy" id="559304"/>
    <lineage>
        <taxon>Eukaryota</taxon>
        <taxon>Fungi</taxon>
        <taxon>Dikarya</taxon>
        <taxon>Ascomycota</taxon>
        <taxon>Saccharomycotina</taxon>
        <taxon>Pichiomycetes</taxon>
        <taxon>Debaryomycetaceae</taxon>
        <taxon>Millerozyma</taxon>
    </lineage>
</organism>
<name>G8YFF6_PICSO</name>
<dbReference type="eggNOG" id="ENOG502SQ2E">
    <property type="taxonomic scope" value="Eukaryota"/>
</dbReference>
<accession>G8YFF6</accession>
<sequence>MLPRWTWMSSPKLSSLKGFRCFNLWNSAKCFSTYVNKIESEEIAQRLRDKQHRVLYNNLEREKRLYKKQDITIKPTIPYILVQVQKERESKFSDVKLSNSLSKGQKKDELLESVVFHMFLLLRLLILRCPPDDEYVQRQLQGSRRHLNTILDHVCNADMSMSYEQRIAHLEDSYGSTISDMIDNFLAELGLRVSVEAPIYQNIEMVFACFLSLNEIIYEKQYSLMGDVVHWLESICCSNIVKCCESLRNLANIPPFILADVLLRTPMSLEEYHLQLDIWINYMKQISIYYFKKTKFLKTCFNNLLFYGVHYNSRQLCYAIQETLQLHFDKRTGYHFSVFADKYLNSLIWKLAFDYTRSNNSEKQKKAFIYQIIKAQEIIVKYLSKVSDSSSKQSINLMVEGYMGVVLAVSHLSSDKAEKLMKTIEAKHTSFINSKESSSYHFTLLLLSKTPETLLNNFNNAIHQHPRSATLWYGFTKKLQEFGLLNLKRATKILSKLVEDQNQILITKDLFLMLLHPISSLSDMEIFVSTLNPTRNDKDAYTKCSPLLASHANSLLFKYFSILYSLAASNRATTGFVPKSTHTFIANLLESQRIETPGKDTWMFIDYARFLYQHAFKKKTSKIVGVMLNGEASLEPEKIYNLYKSELQLNNLSPDESCLSALLKAASADSSKADSYVTWDSMYASQIAVSEFKNNVITCLDTSNAGVSARDSVQSLNDSLIYPTDEIWQKYIKLLAKYDYVSELADILQWWDNLNFVPSSLTLLELLAALPNDFALRHIAHIEKLRSDSVQATQTNPATNDSTRNNNRQNWPWPLLQEYQHFLSLKRRHDRQ</sequence>
<protein>
    <submittedName>
        <fullName evidence="2">Piso0_002584 protein</fullName>
    </submittedName>
</protein>